<dbReference type="InterPro" id="IPR025877">
    <property type="entry name" value="MobA-like_NTP_Trfase"/>
</dbReference>
<dbReference type="GO" id="GO:0019134">
    <property type="term" value="F:glucosamine-1-phosphate N-acetyltransferase activity"/>
    <property type="evidence" value="ECO:0007669"/>
    <property type="project" value="UniProtKB-UniRule"/>
</dbReference>
<dbReference type="Gene3D" id="2.160.10.10">
    <property type="entry name" value="Hexapeptide repeat proteins"/>
    <property type="match status" value="1"/>
</dbReference>
<keyword evidence="8 18" id="KW-0677">Repeat</keyword>
<comment type="pathway">
    <text evidence="18">Nucleotide-sugar biosynthesis; UDP-N-acetyl-alpha-D-glucosamine biosynthesis; N-acetyl-alpha-D-glucosamine 1-phosphate from alpha-D-glucosamine 6-phosphate (route II): step 2/2.</text>
</comment>
<comment type="function">
    <text evidence="17 18">Catalyzes the last two sequential reactions in the de novo biosynthetic pathway for UDP-N-acetylglucosamine (UDP-GlcNAc). The C-terminal domain catalyzes the transfer of acetyl group from acetyl coenzyme A to glucosamine-1-phosphate (GlcN-1-P) to produce N-acetylglucosamine-1-phosphate (GlcNAc-1-P), which is converted into UDP-GlcNAc by the transfer of uridine 5-monophosphate (from uridine 5-triphosphate), a reaction catalyzed by the N-terminal domain.</text>
</comment>
<dbReference type="Pfam" id="PF12804">
    <property type="entry name" value="NTP_transf_3"/>
    <property type="match status" value="1"/>
</dbReference>
<sequence>MRSRHPKVLQALAGRPLLAHVLERVAALDAAACHVVVGHEQKRVRAAFADSPQALTWVDQGEPRGTGHAVFRALEAIPDGARVLVTYGDVPRIPIADLVACADGDGVTVLAARVVDPSGYGRLILDSSGQLERIVEDKEASARERAVDLINTGVLAAPAGELRRWLAACEPRVTGPREWYLTDVVAAARADGCAVGVVESGDAAAVLGVNDREQLAVQERLYQAALGAGMMREGLGLADPARLDVRGVLTFGRDCQIDVNVVIEGTVTLSDDVYIGPGCVLRDCDIGSGTQIAAHSVLEGVRVHADARIGPFARLRPGTELGTGARVGNFVEIKNATLGAGAKANHLTYVGDARVGAGANLGAGTITCNYDGAKKHRTEIGERAFIGSNTALVAPIRIGDDATVGAGSTLSDDVEAGALALTRARARTIRDWPRPKKSGNDKEK</sequence>
<comment type="pathway">
    <text evidence="18">Nucleotide-sugar biosynthesis; UDP-N-acetyl-alpha-D-glucosamine biosynthesis; UDP-N-acetyl-alpha-D-glucosamine from N-acetyl-alpha-D-glucosamine 1-phosphate: step 1/1.</text>
</comment>
<evidence type="ECO:0000256" key="10">
    <source>
        <dbReference type="ARBA" id="ARBA00022960"/>
    </source>
</evidence>
<dbReference type="InterPro" id="IPR001451">
    <property type="entry name" value="Hexapep"/>
</dbReference>
<proteinExistence type="inferred from homology"/>
<dbReference type="InterPro" id="IPR029044">
    <property type="entry name" value="Nucleotide-diphossugar_trans"/>
</dbReference>
<feature type="active site" description="Proton acceptor" evidence="18">
    <location>
        <position position="346"/>
    </location>
</feature>
<comment type="catalytic activity">
    <reaction evidence="16 18">
        <text>N-acetyl-alpha-D-glucosamine 1-phosphate + UTP + H(+) = UDP-N-acetyl-alpha-D-glucosamine + diphosphate</text>
        <dbReference type="Rhea" id="RHEA:13509"/>
        <dbReference type="ChEBI" id="CHEBI:15378"/>
        <dbReference type="ChEBI" id="CHEBI:33019"/>
        <dbReference type="ChEBI" id="CHEBI:46398"/>
        <dbReference type="ChEBI" id="CHEBI:57705"/>
        <dbReference type="ChEBI" id="CHEBI:57776"/>
        <dbReference type="EC" id="2.7.7.23"/>
    </reaction>
</comment>
<dbReference type="PANTHER" id="PTHR43584">
    <property type="entry name" value="NUCLEOTIDYL TRANSFERASE"/>
    <property type="match status" value="1"/>
</dbReference>
<dbReference type="InterPro" id="IPR011004">
    <property type="entry name" value="Trimer_LpxA-like_sf"/>
</dbReference>
<comment type="catalytic activity">
    <reaction evidence="15 18">
        <text>alpha-D-glucosamine 1-phosphate + acetyl-CoA = N-acetyl-alpha-D-glucosamine 1-phosphate + CoA + H(+)</text>
        <dbReference type="Rhea" id="RHEA:13725"/>
        <dbReference type="ChEBI" id="CHEBI:15378"/>
        <dbReference type="ChEBI" id="CHEBI:57287"/>
        <dbReference type="ChEBI" id="CHEBI:57288"/>
        <dbReference type="ChEBI" id="CHEBI:57776"/>
        <dbReference type="ChEBI" id="CHEBI:58516"/>
        <dbReference type="EC" id="2.3.1.157"/>
    </reaction>
</comment>
<evidence type="ECO:0000256" key="15">
    <source>
        <dbReference type="ARBA" id="ARBA00048247"/>
    </source>
</evidence>
<feature type="binding site" evidence="18">
    <location>
        <position position="89"/>
    </location>
    <ligand>
        <name>Mg(2+)</name>
        <dbReference type="ChEBI" id="CHEBI:18420"/>
    </ligand>
</feature>
<evidence type="ECO:0000256" key="4">
    <source>
        <dbReference type="ARBA" id="ARBA00022490"/>
    </source>
</evidence>
<organism evidence="20 21">
    <name type="scientific">Thioalkalivibrio versutus</name>
    <dbReference type="NCBI Taxonomy" id="106634"/>
    <lineage>
        <taxon>Bacteria</taxon>
        <taxon>Pseudomonadati</taxon>
        <taxon>Pseudomonadota</taxon>
        <taxon>Gammaproteobacteria</taxon>
        <taxon>Chromatiales</taxon>
        <taxon>Ectothiorhodospiraceae</taxon>
        <taxon>Thioalkalivibrio</taxon>
    </lineage>
</organism>
<dbReference type="CDD" id="cd03353">
    <property type="entry name" value="LbH_GlmU_C"/>
    <property type="match status" value="1"/>
</dbReference>
<dbReference type="Proteomes" id="UP000064201">
    <property type="component" value="Chromosome"/>
</dbReference>
<feature type="binding site" evidence="18">
    <location>
        <begin position="87"/>
        <end position="89"/>
    </location>
    <ligand>
        <name>UDP-N-acetyl-alpha-D-glucosamine</name>
        <dbReference type="ChEBI" id="CHEBI:57705"/>
    </ligand>
</feature>
<comment type="cofactor">
    <cofactor evidence="18">
        <name>Mg(2+)</name>
        <dbReference type="ChEBI" id="CHEBI:18420"/>
    </cofactor>
    <text evidence="18">Binds 1 Mg(2+) ion per subunit.</text>
</comment>
<feature type="region of interest" description="N-acetyltransferase" evidence="18">
    <location>
        <begin position="234"/>
        <end position="444"/>
    </location>
</feature>
<feature type="binding site" evidence="18">
    <location>
        <position position="316"/>
    </location>
    <ligand>
        <name>UDP-N-acetyl-alpha-D-glucosamine</name>
        <dbReference type="ChEBI" id="CHEBI:57705"/>
    </ligand>
</feature>
<name>A0A0G3G9X1_9GAMM</name>
<comment type="pathway">
    <text evidence="18">Bacterial outer membrane biogenesis; LPS lipid A biosynthesis.</text>
</comment>
<feature type="binding site" evidence="18">
    <location>
        <position position="151"/>
    </location>
    <ligand>
        <name>UDP-N-acetyl-alpha-D-glucosamine</name>
        <dbReference type="ChEBI" id="CHEBI:57705"/>
    </ligand>
</feature>
<feature type="binding site" evidence="18">
    <location>
        <position position="7"/>
    </location>
    <ligand>
        <name>UDP-N-acetyl-alpha-D-glucosamine</name>
        <dbReference type="ChEBI" id="CHEBI:57705"/>
    </ligand>
</feature>
<comment type="caution">
    <text evidence="18">Lacks conserved residue(s) required for the propagation of feature annotation.</text>
</comment>
<feature type="binding site" evidence="18">
    <location>
        <position position="406"/>
    </location>
    <ligand>
        <name>acetyl-CoA</name>
        <dbReference type="ChEBI" id="CHEBI:57288"/>
    </ligand>
</feature>
<evidence type="ECO:0000256" key="16">
    <source>
        <dbReference type="ARBA" id="ARBA00048493"/>
    </source>
</evidence>
<evidence type="ECO:0000256" key="13">
    <source>
        <dbReference type="ARBA" id="ARBA00023315"/>
    </source>
</evidence>
<dbReference type="GO" id="GO:0071555">
    <property type="term" value="P:cell wall organization"/>
    <property type="evidence" value="ECO:0007669"/>
    <property type="project" value="UniProtKB-KW"/>
</dbReference>
<feature type="binding site" evidence="18">
    <location>
        <position position="360"/>
    </location>
    <ligand>
        <name>UDP-N-acetyl-alpha-D-glucosamine</name>
        <dbReference type="ChEBI" id="CHEBI:57705"/>
    </ligand>
</feature>
<evidence type="ECO:0000259" key="19">
    <source>
        <dbReference type="Pfam" id="PF12804"/>
    </source>
</evidence>
<dbReference type="GO" id="GO:0016020">
    <property type="term" value="C:membrane"/>
    <property type="evidence" value="ECO:0007669"/>
    <property type="project" value="GOC"/>
</dbReference>
<dbReference type="SUPFAM" id="SSF53448">
    <property type="entry name" value="Nucleotide-diphospho-sugar transferases"/>
    <property type="match status" value="1"/>
</dbReference>
<dbReference type="NCBIfam" id="TIGR01173">
    <property type="entry name" value="glmU"/>
    <property type="match status" value="1"/>
</dbReference>
<keyword evidence="6 18" id="KW-0548">Nucleotidyltransferase</keyword>
<evidence type="ECO:0000256" key="11">
    <source>
        <dbReference type="ARBA" id="ARBA00022984"/>
    </source>
</evidence>
<dbReference type="PROSITE" id="PS00101">
    <property type="entry name" value="HEXAPEP_TRANSFERASES"/>
    <property type="match status" value="1"/>
</dbReference>
<comment type="similarity">
    <text evidence="2 18">In the C-terminal section; belongs to the transferase hexapeptide repeat family.</text>
</comment>
<feature type="binding site" evidence="18">
    <location>
        <position position="388"/>
    </location>
    <ligand>
        <name>acetyl-CoA</name>
        <dbReference type="ChEBI" id="CHEBI:57288"/>
    </ligand>
</feature>
<feature type="binding site" evidence="18">
    <location>
        <position position="423"/>
    </location>
    <ligand>
        <name>acetyl-CoA</name>
        <dbReference type="ChEBI" id="CHEBI:57288"/>
    </ligand>
</feature>
<feature type="binding site" evidence="18">
    <location>
        <position position="210"/>
    </location>
    <ligand>
        <name>Mg(2+)</name>
        <dbReference type="ChEBI" id="CHEBI:18420"/>
    </ligand>
</feature>
<evidence type="ECO:0000256" key="9">
    <source>
        <dbReference type="ARBA" id="ARBA00022842"/>
    </source>
</evidence>
<keyword evidence="4 18" id="KW-0963">Cytoplasm</keyword>
<dbReference type="EMBL" id="CP011367">
    <property type="protein sequence ID" value="AKJ96332.1"/>
    <property type="molecule type" value="Genomic_DNA"/>
</dbReference>
<dbReference type="InterPro" id="IPR005882">
    <property type="entry name" value="Bifunctional_GlmU"/>
</dbReference>
<feature type="region of interest" description="Linker" evidence="18">
    <location>
        <begin position="213"/>
        <end position="233"/>
    </location>
</feature>
<comment type="subunit">
    <text evidence="18">Homotrimer.</text>
</comment>
<dbReference type="EC" id="2.7.7.23" evidence="18"/>
<dbReference type="InterPro" id="IPR038009">
    <property type="entry name" value="GlmU_C_LbH"/>
</dbReference>
<feature type="binding site" evidence="18">
    <location>
        <position position="363"/>
    </location>
    <ligand>
        <name>acetyl-CoA</name>
        <dbReference type="ChEBI" id="CHEBI:57288"/>
    </ligand>
</feature>
<dbReference type="PATRIC" id="fig|106634.4.peg.2773"/>
<dbReference type="AlphaFoldDB" id="A0A0G3G9X1"/>
<dbReference type="UniPathway" id="UPA00973"/>
<dbReference type="RefSeq" id="WP_047251857.1">
    <property type="nucleotide sequence ID" value="NZ_CP011367.1"/>
</dbReference>
<dbReference type="GO" id="GO:0009252">
    <property type="term" value="P:peptidoglycan biosynthetic process"/>
    <property type="evidence" value="ECO:0007669"/>
    <property type="project" value="UniProtKB-UniRule"/>
</dbReference>
<feature type="binding site" evidence="18">
    <location>
        <position position="349"/>
    </location>
    <ligand>
        <name>UDP-N-acetyl-alpha-D-glucosamine</name>
        <dbReference type="ChEBI" id="CHEBI:57705"/>
    </ligand>
</feature>
<feature type="binding site" evidence="18">
    <location>
        <position position="60"/>
    </location>
    <ligand>
        <name>UDP-N-acetyl-alpha-D-glucosamine</name>
        <dbReference type="ChEBI" id="CHEBI:57705"/>
    </ligand>
</feature>
<dbReference type="Pfam" id="PF14602">
    <property type="entry name" value="Hexapep_2"/>
    <property type="match status" value="1"/>
</dbReference>
<keyword evidence="10 18" id="KW-0133">Cell shape</keyword>
<comment type="similarity">
    <text evidence="3 18">In the N-terminal section; belongs to the N-acetylglucosamine-1-phosphate uridyltransferase family.</text>
</comment>
<keyword evidence="13 18" id="KW-0012">Acyltransferase</keyword>
<evidence type="ECO:0000256" key="2">
    <source>
        <dbReference type="ARBA" id="ARBA00007707"/>
    </source>
</evidence>
<gene>
    <name evidence="18" type="primary">glmU</name>
    <name evidence="20" type="ORF">TVD_13595</name>
</gene>
<feature type="region of interest" description="Pyrophosphorylase" evidence="18">
    <location>
        <begin position="1"/>
        <end position="212"/>
    </location>
</feature>
<feature type="binding site" evidence="18">
    <location>
        <position position="334"/>
    </location>
    <ligand>
        <name>UDP-N-acetyl-alpha-D-glucosamine</name>
        <dbReference type="ChEBI" id="CHEBI:57705"/>
    </ligand>
</feature>
<dbReference type="PANTHER" id="PTHR43584:SF3">
    <property type="entry name" value="BIFUNCTIONAL PROTEIN GLMU"/>
    <property type="match status" value="1"/>
</dbReference>
<evidence type="ECO:0000256" key="8">
    <source>
        <dbReference type="ARBA" id="ARBA00022737"/>
    </source>
</evidence>
<feature type="binding site" evidence="18">
    <location>
        <position position="121"/>
    </location>
    <ligand>
        <name>UDP-N-acetyl-alpha-D-glucosamine</name>
        <dbReference type="ChEBI" id="CHEBI:57705"/>
    </ligand>
</feature>
<dbReference type="HAMAP" id="MF_01631">
    <property type="entry name" value="GlmU"/>
    <property type="match status" value="1"/>
</dbReference>
<dbReference type="InterPro" id="IPR050065">
    <property type="entry name" value="GlmU-like"/>
</dbReference>
<dbReference type="GO" id="GO:0000902">
    <property type="term" value="P:cell morphogenesis"/>
    <property type="evidence" value="ECO:0007669"/>
    <property type="project" value="UniProtKB-UniRule"/>
</dbReference>
<dbReference type="GO" id="GO:0008360">
    <property type="term" value="P:regulation of cell shape"/>
    <property type="evidence" value="ECO:0007669"/>
    <property type="project" value="UniProtKB-KW"/>
</dbReference>
<keyword evidence="21" id="KW-1185">Reference proteome</keyword>
<evidence type="ECO:0000313" key="21">
    <source>
        <dbReference type="Proteomes" id="UP000064201"/>
    </source>
</evidence>
<keyword evidence="14 18" id="KW-0961">Cell wall biogenesis/degradation</keyword>
<dbReference type="GO" id="GO:0009245">
    <property type="term" value="P:lipid A biosynthetic process"/>
    <property type="evidence" value="ECO:0007669"/>
    <property type="project" value="UniProtKB-UniRule"/>
</dbReference>
<keyword evidence="5 18" id="KW-0808">Transferase</keyword>
<dbReference type="KEGG" id="tvr:TVD_13595"/>
<evidence type="ECO:0000256" key="18">
    <source>
        <dbReference type="HAMAP-Rule" id="MF_01631"/>
    </source>
</evidence>
<dbReference type="STRING" id="106634.TVD_13595"/>
<feature type="binding site" evidence="18">
    <location>
        <begin position="65"/>
        <end position="66"/>
    </location>
    <ligand>
        <name>UDP-N-acetyl-alpha-D-glucosamine</name>
        <dbReference type="ChEBI" id="CHEBI:57705"/>
    </ligand>
</feature>
<keyword evidence="7 18" id="KW-0479">Metal-binding</keyword>
<keyword evidence="11 18" id="KW-0573">Peptidoglycan synthesis</keyword>
<evidence type="ECO:0000256" key="5">
    <source>
        <dbReference type="ARBA" id="ARBA00022679"/>
    </source>
</evidence>
<protein>
    <recommendedName>
        <fullName evidence="18">Bifunctional protein GlmU</fullName>
    </recommendedName>
    <domain>
        <recommendedName>
            <fullName evidence="18">UDP-N-acetylglucosamine pyrophosphorylase</fullName>
            <ecNumber evidence="18">2.7.7.23</ecNumber>
        </recommendedName>
        <alternativeName>
            <fullName evidence="18">N-acetylglucosamine-1-phosphate uridyltransferase</fullName>
        </alternativeName>
    </domain>
    <domain>
        <recommendedName>
            <fullName evidence="18">Glucosamine-1-phosphate N-acetyltransferase</fullName>
            <ecNumber evidence="18">2.3.1.157</ecNumber>
        </recommendedName>
    </domain>
</protein>
<dbReference type="UniPathway" id="UPA00113">
    <property type="reaction ID" value="UER00532"/>
</dbReference>
<dbReference type="CDD" id="cd02540">
    <property type="entry name" value="GT2_GlmU_N_bac"/>
    <property type="match status" value="1"/>
</dbReference>
<comment type="subcellular location">
    <subcellularLocation>
        <location evidence="1 18">Cytoplasm</location>
    </subcellularLocation>
</comment>
<evidence type="ECO:0000256" key="6">
    <source>
        <dbReference type="ARBA" id="ARBA00022695"/>
    </source>
</evidence>
<evidence type="ECO:0000256" key="7">
    <source>
        <dbReference type="ARBA" id="ARBA00022723"/>
    </source>
</evidence>
<evidence type="ECO:0000256" key="12">
    <source>
        <dbReference type="ARBA" id="ARBA00023268"/>
    </source>
</evidence>
<keyword evidence="12 18" id="KW-0511">Multifunctional enzyme</keyword>
<dbReference type="SUPFAM" id="SSF51161">
    <property type="entry name" value="Trimeric LpxA-like enzymes"/>
    <property type="match status" value="1"/>
</dbReference>
<dbReference type="EC" id="2.3.1.157" evidence="18"/>
<keyword evidence="9 18" id="KW-0460">Magnesium</keyword>
<accession>A0A0G3G9X1</accession>
<evidence type="ECO:0000313" key="20">
    <source>
        <dbReference type="EMBL" id="AKJ96332.1"/>
    </source>
</evidence>
<evidence type="ECO:0000256" key="1">
    <source>
        <dbReference type="ARBA" id="ARBA00004496"/>
    </source>
</evidence>
<feature type="binding site" evidence="18">
    <location>
        <begin position="369"/>
        <end position="370"/>
    </location>
    <ligand>
        <name>acetyl-CoA</name>
        <dbReference type="ChEBI" id="CHEBI:57288"/>
    </ligand>
</feature>
<feature type="domain" description="MobA-like NTP transferase" evidence="19">
    <location>
        <begin position="4"/>
        <end position="110"/>
    </location>
</feature>
<feature type="binding site" evidence="18">
    <location>
        <position position="136"/>
    </location>
    <ligand>
        <name>UDP-N-acetyl-alpha-D-glucosamine</name>
        <dbReference type="ChEBI" id="CHEBI:57705"/>
    </ligand>
</feature>
<dbReference type="InterPro" id="IPR018357">
    <property type="entry name" value="Hexapep_transf_CS"/>
</dbReference>
<dbReference type="GO" id="GO:0005737">
    <property type="term" value="C:cytoplasm"/>
    <property type="evidence" value="ECO:0007669"/>
    <property type="project" value="UniProtKB-SubCell"/>
</dbReference>
<dbReference type="GO" id="GO:0006048">
    <property type="term" value="P:UDP-N-acetylglucosamine biosynthetic process"/>
    <property type="evidence" value="ECO:0007669"/>
    <property type="project" value="UniProtKB-UniPathway"/>
</dbReference>
<evidence type="ECO:0000256" key="17">
    <source>
        <dbReference type="ARBA" id="ARBA00049628"/>
    </source>
</evidence>
<dbReference type="Gene3D" id="3.90.550.10">
    <property type="entry name" value="Spore Coat Polysaccharide Biosynthesis Protein SpsA, Chain A"/>
    <property type="match status" value="1"/>
</dbReference>
<evidence type="ECO:0000256" key="14">
    <source>
        <dbReference type="ARBA" id="ARBA00023316"/>
    </source>
</evidence>
<feature type="binding site" evidence="18">
    <location>
        <position position="210"/>
    </location>
    <ligand>
        <name>UDP-N-acetyl-alpha-D-glucosamine</name>
        <dbReference type="ChEBI" id="CHEBI:57705"/>
    </ligand>
</feature>
<reference evidence="20 21" key="1">
    <citation type="submission" date="2015-04" db="EMBL/GenBank/DDBJ databases">
        <title>Complete Sequence for the Genome of the Thioalkalivibrio versutus D301.</title>
        <authorList>
            <person name="Mu T."/>
            <person name="Zhou J."/>
            <person name="Xu X."/>
        </authorList>
    </citation>
    <scope>NUCLEOTIDE SEQUENCE [LARGE SCALE GENOMIC DNA]</scope>
    <source>
        <strain evidence="20 21">D301</strain>
    </source>
</reference>
<dbReference type="GO" id="GO:0003977">
    <property type="term" value="F:UDP-N-acetylglucosamine diphosphorylase activity"/>
    <property type="evidence" value="ECO:0007669"/>
    <property type="project" value="UniProtKB-UniRule"/>
</dbReference>
<evidence type="ECO:0000256" key="3">
    <source>
        <dbReference type="ARBA" id="ARBA00007947"/>
    </source>
</evidence>
<dbReference type="GO" id="GO:0000287">
    <property type="term" value="F:magnesium ion binding"/>
    <property type="evidence" value="ECO:0007669"/>
    <property type="project" value="UniProtKB-UniRule"/>
</dbReference>